<keyword evidence="2" id="KW-1185">Reference proteome</keyword>
<dbReference type="Proteomes" id="UP000030437">
    <property type="component" value="Unassembled WGS sequence"/>
</dbReference>
<accession>A0A0A3IHR9</accession>
<organism evidence="1 2">
    <name type="scientific">Lysinibacillus odysseyi 34hs-1 = NBRC 100172</name>
    <dbReference type="NCBI Taxonomy" id="1220589"/>
    <lineage>
        <taxon>Bacteria</taxon>
        <taxon>Bacillati</taxon>
        <taxon>Bacillota</taxon>
        <taxon>Bacilli</taxon>
        <taxon>Bacillales</taxon>
        <taxon>Bacillaceae</taxon>
        <taxon>Lysinibacillus</taxon>
    </lineage>
</organism>
<proteinExistence type="predicted"/>
<dbReference type="eggNOG" id="ENOG502ZMFY">
    <property type="taxonomic scope" value="Bacteria"/>
</dbReference>
<dbReference type="AlphaFoldDB" id="A0A0A3IHR9"/>
<comment type="caution">
    <text evidence="1">The sequence shown here is derived from an EMBL/GenBank/DDBJ whole genome shotgun (WGS) entry which is preliminary data.</text>
</comment>
<dbReference type="EMBL" id="JPVP01000056">
    <property type="protein sequence ID" value="KGR84286.1"/>
    <property type="molecule type" value="Genomic_DNA"/>
</dbReference>
<evidence type="ECO:0000313" key="1">
    <source>
        <dbReference type="EMBL" id="KGR84286.1"/>
    </source>
</evidence>
<evidence type="ECO:0000313" key="2">
    <source>
        <dbReference type="Proteomes" id="UP000030437"/>
    </source>
</evidence>
<reference evidence="1 2" key="1">
    <citation type="submission" date="2014-02" db="EMBL/GenBank/DDBJ databases">
        <title>Draft genome sequence of Lysinibacillus odysseyi NBRC 100172.</title>
        <authorList>
            <person name="Zhang F."/>
            <person name="Wang G."/>
            <person name="Zhang L."/>
        </authorList>
    </citation>
    <scope>NUCLEOTIDE SEQUENCE [LARGE SCALE GENOMIC DNA]</scope>
    <source>
        <strain evidence="1 2">NBRC 100172</strain>
    </source>
</reference>
<sequence>MTKQPAAFKTMHEIFAAALSCEDAFLATVVYWCIQDGRLQLTDPSATLDTVVFTESEKETIREWIKRDVLGLKKIKLYAFECREGSYALIYAEHVDQAAHLFEGIYGFRPARAFNVYDRLKCRTYVVNGRVQTIQELKYTLPELPYYFGEVGG</sequence>
<name>A0A0A3IHR9_9BACI</name>
<dbReference type="RefSeq" id="WP_036154843.1">
    <property type="nucleotide sequence ID" value="NZ_AVCX01000005.1"/>
</dbReference>
<gene>
    <name evidence="1" type="ORF">CD32_11850</name>
</gene>
<dbReference type="STRING" id="1220589.CD32_11850"/>
<protein>
    <submittedName>
        <fullName evidence="1">Uncharacterized protein</fullName>
    </submittedName>
</protein>